<evidence type="ECO:0000256" key="2">
    <source>
        <dbReference type="ARBA" id="ARBA00022729"/>
    </source>
</evidence>
<dbReference type="GO" id="GO:0016020">
    <property type="term" value="C:membrane"/>
    <property type="evidence" value="ECO:0007669"/>
    <property type="project" value="UniProtKB-SubCell"/>
</dbReference>
<dbReference type="Gramene" id="AET3Gv20097200.10">
    <property type="protein sequence ID" value="AET3Gv20097200.10"/>
    <property type="gene ID" value="AET3Gv20097200"/>
</dbReference>
<organism evidence="6 7">
    <name type="scientific">Aegilops tauschii subsp. strangulata</name>
    <name type="common">Goatgrass</name>
    <dbReference type="NCBI Taxonomy" id="200361"/>
    <lineage>
        <taxon>Eukaryota</taxon>
        <taxon>Viridiplantae</taxon>
        <taxon>Streptophyta</taxon>
        <taxon>Embryophyta</taxon>
        <taxon>Tracheophyta</taxon>
        <taxon>Spermatophyta</taxon>
        <taxon>Magnoliopsida</taxon>
        <taxon>Liliopsida</taxon>
        <taxon>Poales</taxon>
        <taxon>Poaceae</taxon>
        <taxon>BOP clade</taxon>
        <taxon>Pooideae</taxon>
        <taxon>Triticodae</taxon>
        <taxon>Triticeae</taxon>
        <taxon>Triticinae</taxon>
        <taxon>Aegilops</taxon>
    </lineage>
</organism>
<sequence>WMFPWLGPRLFLSFVIISTMPTLLLAADCEPKRCGNVSISAPFGVVSGSEENRCAQLGFQVHCSDGVPYLGYYEAEHGLQILDIFYINGSLLVSDVHKLRGFNLSDKNGCHVPKANTAAKIGHPFSISPESEPRLLQLHQGAGGSSRAGGHGVPEQHVCPRGRAL</sequence>
<dbReference type="GO" id="GO:0030247">
    <property type="term" value="F:polysaccharide binding"/>
    <property type="evidence" value="ECO:0007669"/>
    <property type="project" value="InterPro"/>
</dbReference>
<name>A0A453DUV5_AEGTS</name>
<dbReference type="AlphaFoldDB" id="A0A453DUV5"/>
<evidence type="ECO:0000259" key="5">
    <source>
        <dbReference type="Pfam" id="PF13947"/>
    </source>
</evidence>
<evidence type="ECO:0000313" key="6">
    <source>
        <dbReference type="EnsemblPlants" id="AET3Gv20097200.10"/>
    </source>
</evidence>
<feature type="signal peptide" evidence="4">
    <location>
        <begin position="1"/>
        <end position="26"/>
    </location>
</feature>
<accession>A0A453DUV5</accession>
<evidence type="ECO:0000256" key="1">
    <source>
        <dbReference type="ARBA" id="ARBA00004167"/>
    </source>
</evidence>
<keyword evidence="7" id="KW-1185">Reference proteome</keyword>
<protein>
    <recommendedName>
        <fullName evidence="5">Wall-associated receptor kinase galacturonan-binding domain-containing protein</fullName>
    </recommendedName>
</protein>
<feature type="region of interest" description="Disordered" evidence="3">
    <location>
        <begin position="139"/>
        <end position="165"/>
    </location>
</feature>
<evidence type="ECO:0000256" key="4">
    <source>
        <dbReference type="SAM" id="SignalP"/>
    </source>
</evidence>
<keyword evidence="2 4" id="KW-0732">Signal</keyword>
<reference evidence="6" key="5">
    <citation type="journal article" date="2021" name="G3 (Bethesda)">
        <title>Aegilops tauschii genome assembly Aet v5.0 features greater sequence contiguity and improved annotation.</title>
        <authorList>
            <person name="Wang L."/>
            <person name="Zhu T."/>
            <person name="Rodriguez J.C."/>
            <person name="Deal K.R."/>
            <person name="Dubcovsky J."/>
            <person name="McGuire P.E."/>
            <person name="Lux T."/>
            <person name="Spannagl M."/>
            <person name="Mayer K.F.X."/>
            <person name="Baldrich P."/>
            <person name="Meyers B.C."/>
            <person name="Huo N."/>
            <person name="Gu Y.Q."/>
            <person name="Zhou H."/>
            <person name="Devos K.M."/>
            <person name="Bennetzen J.L."/>
            <person name="Unver T."/>
            <person name="Budak H."/>
            <person name="Gulick P.J."/>
            <person name="Galiba G."/>
            <person name="Kalapos B."/>
            <person name="Nelson D.R."/>
            <person name="Li P."/>
            <person name="You F.M."/>
            <person name="Luo M.C."/>
            <person name="Dvorak J."/>
        </authorList>
    </citation>
    <scope>NUCLEOTIDE SEQUENCE [LARGE SCALE GENOMIC DNA]</scope>
    <source>
        <strain evidence="6">cv. AL8/78</strain>
    </source>
</reference>
<reference evidence="6" key="4">
    <citation type="submission" date="2019-03" db="UniProtKB">
        <authorList>
            <consortium name="EnsemblPlants"/>
        </authorList>
    </citation>
    <scope>IDENTIFICATION</scope>
</reference>
<feature type="compositionally biased region" description="Gly residues" evidence="3">
    <location>
        <begin position="141"/>
        <end position="152"/>
    </location>
</feature>
<feature type="chain" id="PRO_5019427448" description="Wall-associated receptor kinase galacturonan-binding domain-containing protein" evidence="4">
    <location>
        <begin position="27"/>
        <end position="165"/>
    </location>
</feature>
<feature type="domain" description="Wall-associated receptor kinase galacturonan-binding" evidence="5">
    <location>
        <begin position="29"/>
        <end position="95"/>
    </location>
</feature>
<dbReference type="PANTHER" id="PTHR33138:SF81">
    <property type="entry name" value="OS01G0137200 PROTEIN"/>
    <property type="match status" value="1"/>
</dbReference>
<dbReference type="Pfam" id="PF13947">
    <property type="entry name" value="GUB_WAK_bind"/>
    <property type="match status" value="1"/>
</dbReference>
<reference evidence="6" key="3">
    <citation type="journal article" date="2017" name="Nature">
        <title>Genome sequence of the progenitor of the wheat D genome Aegilops tauschii.</title>
        <authorList>
            <person name="Luo M.C."/>
            <person name="Gu Y.Q."/>
            <person name="Puiu D."/>
            <person name="Wang H."/>
            <person name="Twardziok S.O."/>
            <person name="Deal K.R."/>
            <person name="Huo N."/>
            <person name="Zhu T."/>
            <person name="Wang L."/>
            <person name="Wang Y."/>
            <person name="McGuire P.E."/>
            <person name="Liu S."/>
            <person name="Long H."/>
            <person name="Ramasamy R.K."/>
            <person name="Rodriguez J.C."/>
            <person name="Van S.L."/>
            <person name="Yuan L."/>
            <person name="Wang Z."/>
            <person name="Xia Z."/>
            <person name="Xiao L."/>
            <person name="Anderson O.D."/>
            <person name="Ouyang S."/>
            <person name="Liang Y."/>
            <person name="Zimin A.V."/>
            <person name="Pertea G."/>
            <person name="Qi P."/>
            <person name="Bennetzen J.L."/>
            <person name="Dai X."/>
            <person name="Dawson M.W."/>
            <person name="Muller H.G."/>
            <person name="Kugler K."/>
            <person name="Rivarola-Duarte L."/>
            <person name="Spannagl M."/>
            <person name="Mayer K.F.X."/>
            <person name="Lu F.H."/>
            <person name="Bevan M.W."/>
            <person name="Leroy P."/>
            <person name="Li P."/>
            <person name="You F.M."/>
            <person name="Sun Q."/>
            <person name="Liu Z."/>
            <person name="Lyons E."/>
            <person name="Wicker T."/>
            <person name="Salzberg S.L."/>
            <person name="Devos K.M."/>
            <person name="Dvorak J."/>
        </authorList>
    </citation>
    <scope>NUCLEOTIDE SEQUENCE [LARGE SCALE GENOMIC DNA]</scope>
    <source>
        <strain evidence="6">cv. AL8/78</strain>
    </source>
</reference>
<reference evidence="7" key="2">
    <citation type="journal article" date="2017" name="Nat. Plants">
        <title>The Aegilops tauschii genome reveals multiple impacts of transposons.</title>
        <authorList>
            <person name="Zhao G."/>
            <person name="Zou C."/>
            <person name="Li K."/>
            <person name="Wang K."/>
            <person name="Li T."/>
            <person name="Gao L."/>
            <person name="Zhang X."/>
            <person name="Wang H."/>
            <person name="Yang Z."/>
            <person name="Liu X."/>
            <person name="Jiang W."/>
            <person name="Mao L."/>
            <person name="Kong X."/>
            <person name="Jiao Y."/>
            <person name="Jia J."/>
        </authorList>
    </citation>
    <scope>NUCLEOTIDE SEQUENCE [LARGE SCALE GENOMIC DNA]</scope>
    <source>
        <strain evidence="7">cv. AL8/78</strain>
    </source>
</reference>
<reference evidence="7" key="1">
    <citation type="journal article" date="2014" name="Science">
        <title>Ancient hybridizations among the ancestral genomes of bread wheat.</title>
        <authorList>
            <consortium name="International Wheat Genome Sequencing Consortium,"/>
            <person name="Marcussen T."/>
            <person name="Sandve S.R."/>
            <person name="Heier L."/>
            <person name="Spannagl M."/>
            <person name="Pfeifer M."/>
            <person name="Jakobsen K.S."/>
            <person name="Wulff B.B."/>
            <person name="Steuernagel B."/>
            <person name="Mayer K.F."/>
            <person name="Olsen O.A."/>
        </authorList>
    </citation>
    <scope>NUCLEOTIDE SEQUENCE [LARGE SCALE GENOMIC DNA]</scope>
    <source>
        <strain evidence="7">cv. AL8/78</strain>
    </source>
</reference>
<evidence type="ECO:0000256" key="3">
    <source>
        <dbReference type="SAM" id="MobiDB-lite"/>
    </source>
</evidence>
<dbReference type="EnsemblPlants" id="AET3Gv20097200.10">
    <property type="protein sequence ID" value="AET3Gv20097200.10"/>
    <property type="gene ID" value="AET3Gv20097200"/>
</dbReference>
<proteinExistence type="predicted"/>
<dbReference type="Proteomes" id="UP000015105">
    <property type="component" value="Chromosome 3D"/>
</dbReference>
<dbReference type="PANTHER" id="PTHR33138">
    <property type="entry name" value="OS01G0690200 PROTEIN"/>
    <property type="match status" value="1"/>
</dbReference>
<dbReference type="InterPro" id="IPR025287">
    <property type="entry name" value="WAK_GUB"/>
</dbReference>
<evidence type="ECO:0000313" key="7">
    <source>
        <dbReference type="Proteomes" id="UP000015105"/>
    </source>
</evidence>
<comment type="subcellular location">
    <subcellularLocation>
        <location evidence="1">Membrane</location>
        <topology evidence="1">Single-pass membrane protein</topology>
    </subcellularLocation>
</comment>